<sequence>MKTINDFNFNGKKALVRVDFNVPQDDQLKVTDNTRIVAVKPTVDKILQDGGAVILMAHLGRPKGEVKDEFSLKHIVEEVSHVLGHQVKFVDECVGEKAEQAAQNLNAGEILLLENLRFHKEEEKGDEAFAESLSKLGDAYVNDAFGTAHRAHASTAVIAKFFPSTKFFGLLMAKELQAIDKVLKSGERPVTAILGGSKVSTKITIIENMLPAVDNLIIGGGMAFTFIKALGGKIGNSLVEEDKLPLALEILGKAKEHKVKVYLPSDTIIAESFSNDAERKEADIYSIPEGWMGLDAGPKSRDQFNDVLLDSRTILWNGPIGVFEMSNFAAGTVALGDSIAEATRQGAFSLVGGGDSVAFVKQFGYGEKVSYVSTGGGAMLESLEGLELPGVAAINQ</sequence>
<gene>
    <name evidence="8" type="primary">pgk</name>
    <name evidence="10" type="ORF">M0D58_11180</name>
</gene>
<reference evidence="10" key="1">
    <citation type="submission" date="2022-04" db="EMBL/GenBank/DDBJ databases">
        <title>Evolutionary, genomic, and biogeographic characterization of Chryseobacterium nepalense represented by a plastic-degrading bacterium AC3.</title>
        <authorList>
            <person name="Yin Z."/>
            <person name="Liu X."/>
            <person name="Wang D."/>
            <person name="Xie Z."/>
        </authorList>
    </citation>
    <scope>NUCLEOTIDE SEQUENCE</scope>
    <source>
        <strain evidence="10">AC3</strain>
    </source>
</reference>
<evidence type="ECO:0000313" key="10">
    <source>
        <dbReference type="EMBL" id="UPQ74614.1"/>
    </source>
</evidence>
<evidence type="ECO:0000256" key="1">
    <source>
        <dbReference type="ARBA" id="ARBA00000642"/>
    </source>
</evidence>
<evidence type="ECO:0000313" key="11">
    <source>
        <dbReference type="Proteomes" id="UP000830552"/>
    </source>
</evidence>
<dbReference type="PANTHER" id="PTHR11406:SF23">
    <property type="entry name" value="PHOSPHOGLYCERATE KINASE 1, CHLOROPLASTIC-RELATED"/>
    <property type="match status" value="1"/>
</dbReference>
<dbReference type="Gene3D" id="3.40.50.1260">
    <property type="entry name" value="Phosphoglycerate kinase, N-terminal domain"/>
    <property type="match status" value="2"/>
</dbReference>
<dbReference type="PIRSF" id="PIRSF000724">
    <property type="entry name" value="Pgk"/>
    <property type="match status" value="1"/>
</dbReference>
<dbReference type="GO" id="GO:0016301">
    <property type="term" value="F:kinase activity"/>
    <property type="evidence" value="ECO:0007669"/>
    <property type="project" value="UniProtKB-KW"/>
</dbReference>
<evidence type="ECO:0000256" key="3">
    <source>
        <dbReference type="ARBA" id="ARBA00013061"/>
    </source>
</evidence>
<evidence type="ECO:0000256" key="4">
    <source>
        <dbReference type="ARBA" id="ARBA00022679"/>
    </source>
</evidence>
<keyword evidence="11" id="KW-1185">Reference proteome</keyword>
<dbReference type="SUPFAM" id="SSF53748">
    <property type="entry name" value="Phosphoglycerate kinase"/>
    <property type="match status" value="1"/>
</dbReference>
<feature type="binding site" evidence="8">
    <location>
        <position position="117"/>
    </location>
    <ligand>
        <name>substrate</name>
    </ligand>
</feature>
<keyword evidence="7 8" id="KW-0067">ATP-binding</keyword>
<protein>
    <recommendedName>
        <fullName evidence="3 8">Phosphoglycerate kinase</fullName>
        <ecNumber evidence="3 8">2.7.2.3</ecNumber>
    </recommendedName>
</protein>
<feature type="binding site" evidence="8">
    <location>
        <position position="150"/>
    </location>
    <ligand>
        <name>substrate</name>
    </ligand>
</feature>
<proteinExistence type="inferred from homology"/>
<keyword evidence="6 8" id="KW-0418">Kinase</keyword>
<keyword evidence="4 8" id="KW-0808">Transferase</keyword>
<comment type="catalytic activity">
    <reaction evidence="1 8 9">
        <text>(2R)-3-phosphoglycerate + ATP = (2R)-3-phospho-glyceroyl phosphate + ADP</text>
        <dbReference type="Rhea" id="RHEA:14801"/>
        <dbReference type="ChEBI" id="CHEBI:30616"/>
        <dbReference type="ChEBI" id="CHEBI:57604"/>
        <dbReference type="ChEBI" id="CHEBI:58272"/>
        <dbReference type="ChEBI" id="CHEBI:456216"/>
        <dbReference type="EC" id="2.7.2.3"/>
    </reaction>
</comment>
<accession>A0ABY4K1K5</accession>
<organism evidence="10 11">
    <name type="scientific">Chryseobacterium nepalense</name>
    <dbReference type="NCBI Taxonomy" id="1854498"/>
    <lineage>
        <taxon>Bacteria</taxon>
        <taxon>Pseudomonadati</taxon>
        <taxon>Bacteroidota</taxon>
        <taxon>Flavobacteriia</taxon>
        <taxon>Flavobacteriales</taxon>
        <taxon>Weeksellaceae</taxon>
        <taxon>Chryseobacterium group</taxon>
        <taxon>Chryseobacterium</taxon>
    </lineage>
</organism>
<keyword evidence="8" id="KW-0324">Glycolysis</keyword>
<feature type="binding site" evidence="8">
    <location>
        <position position="324"/>
    </location>
    <ligand>
        <name>ATP</name>
        <dbReference type="ChEBI" id="CHEBI:30616"/>
    </ligand>
</feature>
<comment type="similarity">
    <text evidence="2 8 9">Belongs to the phosphoglycerate kinase family.</text>
</comment>
<comment type="subunit">
    <text evidence="8">Monomer.</text>
</comment>
<feature type="binding site" evidence="8">
    <location>
        <position position="202"/>
    </location>
    <ligand>
        <name>ATP</name>
        <dbReference type="ChEBI" id="CHEBI:30616"/>
    </ligand>
</feature>
<dbReference type="HAMAP" id="MF_00145">
    <property type="entry name" value="Phosphoglyc_kinase"/>
    <property type="match status" value="1"/>
</dbReference>
<dbReference type="EMBL" id="CP096203">
    <property type="protein sequence ID" value="UPQ74614.1"/>
    <property type="molecule type" value="Genomic_DNA"/>
</dbReference>
<dbReference type="InterPro" id="IPR015824">
    <property type="entry name" value="Phosphoglycerate_kinase_N"/>
</dbReference>
<dbReference type="Pfam" id="PF00162">
    <property type="entry name" value="PGK"/>
    <property type="match status" value="1"/>
</dbReference>
<dbReference type="InterPro" id="IPR001576">
    <property type="entry name" value="Phosphoglycerate_kinase"/>
</dbReference>
<dbReference type="PANTHER" id="PTHR11406">
    <property type="entry name" value="PHOSPHOGLYCERATE KINASE"/>
    <property type="match status" value="1"/>
</dbReference>
<evidence type="ECO:0000256" key="2">
    <source>
        <dbReference type="ARBA" id="ARBA00008982"/>
    </source>
</evidence>
<comment type="pathway">
    <text evidence="8">Carbohydrate degradation; glycolysis; pyruvate from D-glyceraldehyde 3-phosphate: step 2/5.</text>
</comment>
<evidence type="ECO:0000256" key="6">
    <source>
        <dbReference type="ARBA" id="ARBA00022777"/>
    </source>
</evidence>
<feature type="binding site" evidence="8">
    <location>
        <position position="35"/>
    </location>
    <ligand>
        <name>substrate</name>
    </ligand>
</feature>
<dbReference type="EC" id="2.7.2.3" evidence="3 8"/>
<keyword evidence="5 8" id="KW-0547">Nucleotide-binding</keyword>
<feature type="binding site" evidence="8">
    <location>
        <begin position="58"/>
        <end position="61"/>
    </location>
    <ligand>
        <name>substrate</name>
    </ligand>
</feature>
<dbReference type="CDD" id="cd00318">
    <property type="entry name" value="Phosphoglycerate_kinase"/>
    <property type="match status" value="1"/>
</dbReference>
<keyword evidence="8" id="KW-0963">Cytoplasm</keyword>
<dbReference type="RefSeq" id="WP_248389256.1">
    <property type="nucleotide sequence ID" value="NZ_CP096203.1"/>
</dbReference>
<feature type="binding site" evidence="8">
    <location>
        <position position="293"/>
    </location>
    <ligand>
        <name>ATP</name>
        <dbReference type="ChEBI" id="CHEBI:30616"/>
    </ligand>
</feature>
<comment type="subcellular location">
    <subcellularLocation>
        <location evidence="8">Cytoplasm</location>
    </subcellularLocation>
</comment>
<name>A0ABY4K1K5_9FLAO</name>
<dbReference type="Proteomes" id="UP000830552">
    <property type="component" value="Chromosome"/>
</dbReference>
<feature type="binding site" evidence="8">
    <location>
        <begin position="353"/>
        <end position="356"/>
    </location>
    <ligand>
        <name>ATP</name>
        <dbReference type="ChEBI" id="CHEBI:30616"/>
    </ligand>
</feature>
<evidence type="ECO:0000256" key="5">
    <source>
        <dbReference type="ARBA" id="ARBA00022741"/>
    </source>
</evidence>
<feature type="binding site" evidence="8">
    <location>
        <begin position="19"/>
        <end position="21"/>
    </location>
    <ligand>
        <name>substrate</name>
    </ligand>
</feature>
<evidence type="ECO:0000256" key="8">
    <source>
        <dbReference type="HAMAP-Rule" id="MF_00145"/>
    </source>
</evidence>
<evidence type="ECO:0000256" key="7">
    <source>
        <dbReference type="ARBA" id="ARBA00022840"/>
    </source>
</evidence>
<dbReference type="PRINTS" id="PR00477">
    <property type="entry name" value="PHGLYCKINASE"/>
</dbReference>
<dbReference type="InterPro" id="IPR036043">
    <property type="entry name" value="Phosphoglycerate_kinase_sf"/>
</dbReference>
<evidence type="ECO:0000256" key="9">
    <source>
        <dbReference type="RuleBase" id="RU000532"/>
    </source>
</evidence>